<evidence type="ECO:0000313" key="2">
    <source>
        <dbReference type="Proteomes" id="UP000050741"/>
    </source>
</evidence>
<dbReference type="Proteomes" id="UP000050741">
    <property type="component" value="Unassembled WGS sequence"/>
</dbReference>
<reference evidence="2" key="1">
    <citation type="submission" date="2014-05" db="EMBL/GenBank/DDBJ databases">
        <title>The genome and life-stage specific transcriptomes of Globodera pallida elucidate key aspects of plant parasitism by a cyst nematode.</title>
        <authorList>
            <person name="Cotton J.A."/>
            <person name="Lilley C.J."/>
            <person name="Jones L.M."/>
            <person name="Kikuchi T."/>
            <person name="Reid A.J."/>
            <person name="Thorpe P."/>
            <person name="Tsai I.J."/>
            <person name="Beasley H."/>
            <person name="Blok V."/>
            <person name="Cock P.J.A."/>
            <person name="Van den Akker S.E."/>
            <person name="Holroyd N."/>
            <person name="Hunt M."/>
            <person name="Mantelin S."/>
            <person name="Naghra H."/>
            <person name="Pain A."/>
            <person name="Palomares-Rius J.E."/>
            <person name="Zarowiecki M."/>
            <person name="Berriman M."/>
            <person name="Jones J.T."/>
            <person name="Urwin P.E."/>
        </authorList>
    </citation>
    <scope>NUCLEOTIDE SEQUENCE [LARGE SCALE GENOMIC DNA]</scope>
    <source>
        <strain evidence="2">Lindley</strain>
    </source>
</reference>
<evidence type="ECO:0000256" key="1">
    <source>
        <dbReference type="SAM" id="SignalP"/>
    </source>
</evidence>
<keyword evidence="2" id="KW-1185">Reference proteome</keyword>
<reference evidence="3" key="2">
    <citation type="submission" date="2016-06" db="UniProtKB">
        <authorList>
            <consortium name="WormBaseParasite"/>
        </authorList>
    </citation>
    <scope>IDENTIFICATION</scope>
</reference>
<protein>
    <submittedName>
        <fullName evidence="3">Phospholipase A(2)</fullName>
    </submittedName>
</protein>
<sequence length="212" mass="23523">MFSRALILFLLISNLPLIADGGFWGWTTFNPIAELGKRVADLGKKVANTVKEGFDKVVSEIGNDKDWACGPDDPKWLDKPSHIGTELLASMIRACRCCKTKPRKDPCDEPFCKCLEKVGKDSGDVNCLNVLTLFCLTMNVAGDKDGPYHKWIKKLRLAYMPYGYCSCFIGAKDVSMSNANIPADDKLIHLPALNKKSADVAERDSQSKFDKQ</sequence>
<evidence type="ECO:0000313" key="3">
    <source>
        <dbReference type="WBParaSite" id="GPLIN_000842000"/>
    </source>
</evidence>
<feature type="chain" id="PRO_5008147142" evidence="1">
    <location>
        <begin position="22"/>
        <end position="212"/>
    </location>
</feature>
<proteinExistence type="predicted"/>
<name>A0A183C6C5_GLOPA</name>
<dbReference type="WBParaSite" id="GPLIN_000842000">
    <property type="protein sequence ID" value="GPLIN_000842000"/>
    <property type="gene ID" value="GPLIN_000842000"/>
</dbReference>
<accession>A0A183C6C5</accession>
<organism evidence="2 3">
    <name type="scientific">Globodera pallida</name>
    <name type="common">Potato cyst nematode worm</name>
    <name type="synonym">Heterodera pallida</name>
    <dbReference type="NCBI Taxonomy" id="36090"/>
    <lineage>
        <taxon>Eukaryota</taxon>
        <taxon>Metazoa</taxon>
        <taxon>Ecdysozoa</taxon>
        <taxon>Nematoda</taxon>
        <taxon>Chromadorea</taxon>
        <taxon>Rhabditida</taxon>
        <taxon>Tylenchina</taxon>
        <taxon>Tylenchomorpha</taxon>
        <taxon>Tylenchoidea</taxon>
        <taxon>Heteroderidae</taxon>
        <taxon>Heteroderinae</taxon>
        <taxon>Globodera</taxon>
    </lineage>
</organism>
<keyword evidence="1" id="KW-0732">Signal</keyword>
<dbReference type="AlphaFoldDB" id="A0A183C6C5"/>
<feature type="signal peptide" evidence="1">
    <location>
        <begin position="1"/>
        <end position="21"/>
    </location>
</feature>